<reference evidence="8" key="1">
    <citation type="journal article" date="2006" name="PLoS Biol.">
        <title>Macronuclear genome sequence of the ciliate Tetrahymena thermophila, a model eukaryote.</title>
        <authorList>
            <person name="Eisen J.A."/>
            <person name="Coyne R.S."/>
            <person name="Wu M."/>
            <person name="Wu D."/>
            <person name="Thiagarajan M."/>
            <person name="Wortman J.R."/>
            <person name="Badger J.H."/>
            <person name="Ren Q."/>
            <person name="Amedeo P."/>
            <person name="Jones K.M."/>
            <person name="Tallon L.J."/>
            <person name="Delcher A.L."/>
            <person name="Salzberg S.L."/>
            <person name="Silva J.C."/>
            <person name="Haas B.J."/>
            <person name="Majoros W.H."/>
            <person name="Farzad M."/>
            <person name="Carlton J.M."/>
            <person name="Smith R.K. Jr."/>
            <person name="Garg J."/>
            <person name="Pearlman R.E."/>
            <person name="Karrer K.M."/>
            <person name="Sun L."/>
            <person name="Manning G."/>
            <person name="Elde N.C."/>
            <person name="Turkewitz A.P."/>
            <person name="Asai D.J."/>
            <person name="Wilkes D.E."/>
            <person name="Wang Y."/>
            <person name="Cai H."/>
            <person name="Collins K."/>
            <person name="Stewart B.A."/>
            <person name="Lee S.R."/>
            <person name="Wilamowska K."/>
            <person name="Weinberg Z."/>
            <person name="Ruzzo W.L."/>
            <person name="Wloga D."/>
            <person name="Gaertig J."/>
            <person name="Frankel J."/>
            <person name="Tsao C.-C."/>
            <person name="Gorovsky M.A."/>
            <person name="Keeling P.J."/>
            <person name="Waller R.F."/>
            <person name="Patron N.J."/>
            <person name="Cherry J.M."/>
            <person name="Stover N.A."/>
            <person name="Krieger C.J."/>
            <person name="del Toro C."/>
            <person name="Ryder H.F."/>
            <person name="Williamson S.C."/>
            <person name="Barbeau R.A."/>
            <person name="Hamilton E.P."/>
            <person name="Orias E."/>
        </authorList>
    </citation>
    <scope>NUCLEOTIDE SEQUENCE [LARGE SCALE GENOMIC DNA]</scope>
    <source>
        <strain evidence="8">SB210</strain>
    </source>
</reference>
<dbReference type="GO" id="GO:0005634">
    <property type="term" value="C:nucleus"/>
    <property type="evidence" value="ECO:0007669"/>
    <property type="project" value="TreeGrafter"/>
</dbReference>
<accession>Q22X32</accession>
<dbReference type="PROSITE" id="PS50011">
    <property type="entry name" value="PROTEIN_KINASE_DOM"/>
    <property type="match status" value="1"/>
</dbReference>
<dbReference type="InterPro" id="IPR000719">
    <property type="entry name" value="Prot_kinase_dom"/>
</dbReference>
<evidence type="ECO:0000256" key="1">
    <source>
        <dbReference type="ARBA" id="ARBA00022679"/>
    </source>
</evidence>
<dbReference type="CDD" id="cd00180">
    <property type="entry name" value="PKc"/>
    <property type="match status" value="1"/>
</dbReference>
<keyword evidence="8" id="KW-1185">Reference proteome</keyword>
<evidence type="ECO:0000313" key="8">
    <source>
        <dbReference type="Proteomes" id="UP000009168"/>
    </source>
</evidence>
<dbReference type="GO" id="GO:0017148">
    <property type="term" value="P:negative regulation of translation"/>
    <property type="evidence" value="ECO:0007669"/>
    <property type="project" value="UniProtKB-KW"/>
</dbReference>
<dbReference type="Proteomes" id="UP000009168">
    <property type="component" value="Unassembled WGS sequence"/>
</dbReference>
<dbReference type="InterPro" id="IPR050339">
    <property type="entry name" value="CC_SR_Kinase"/>
</dbReference>
<protein>
    <submittedName>
        <fullName evidence="7">Protein kinase</fullName>
    </submittedName>
</protein>
<dbReference type="PANTHER" id="PTHR11042">
    <property type="entry name" value="EUKARYOTIC TRANSLATION INITIATION FACTOR 2-ALPHA KINASE EIF2-ALPHA KINASE -RELATED"/>
    <property type="match status" value="1"/>
</dbReference>
<dbReference type="SUPFAM" id="SSF56112">
    <property type="entry name" value="Protein kinase-like (PK-like)"/>
    <property type="match status" value="1"/>
</dbReference>
<dbReference type="InParanoid" id="Q22X32"/>
<dbReference type="KEGG" id="tet:TTHERM_00633210"/>
<dbReference type="eggNOG" id="KOG0615">
    <property type="taxonomic scope" value="Eukaryota"/>
</dbReference>
<dbReference type="RefSeq" id="XP_001010059.2">
    <property type="nucleotide sequence ID" value="XM_001010059.2"/>
</dbReference>
<proteinExistence type="predicted"/>
<gene>
    <name evidence="7" type="ORF">TTHERM_00633210</name>
</gene>
<name>Q22X32_TETTS</name>
<evidence type="ECO:0000313" key="7">
    <source>
        <dbReference type="EMBL" id="EAR89814.2"/>
    </source>
</evidence>
<keyword evidence="1" id="KW-0808">Transferase</keyword>
<dbReference type="GO" id="GO:0005737">
    <property type="term" value="C:cytoplasm"/>
    <property type="evidence" value="ECO:0007669"/>
    <property type="project" value="TreeGrafter"/>
</dbReference>
<sequence>MINIPTIKKLIEDEGHVFVSSSQEQGSFGCVIFTHLKGHENYKYAIKVFDVDDGSKKNCSQEKIQECQKEARALKILSHKNVVAYHSEKQLGLFYFIIMEMCQSSLHVWSQSNQNIIQDSLFYSIARQILDGLDYIHNKDWILRDLKPQNILINQEVEKIKIKLCDFGAARYYPKQINPKSTNCFGTLNYMPPEVIKEIFLQNHKLKQTPQGDIWAYGICLLSIGKPILNFNDYIKKNWQAPYTPLLKTKSNFSRVRIKRSSPQSC</sequence>
<keyword evidence="3 7" id="KW-0418">Kinase</keyword>
<keyword evidence="5" id="KW-0652">Protein synthesis inhibitor</keyword>
<dbReference type="GO" id="GO:0005524">
    <property type="term" value="F:ATP binding"/>
    <property type="evidence" value="ECO:0007669"/>
    <property type="project" value="UniProtKB-KW"/>
</dbReference>
<dbReference type="GeneID" id="7826212"/>
<keyword evidence="2" id="KW-0547">Nucleotide-binding</keyword>
<evidence type="ECO:0000256" key="3">
    <source>
        <dbReference type="ARBA" id="ARBA00022777"/>
    </source>
</evidence>
<dbReference type="InterPro" id="IPR011009">
    <property type="entry name" value="Kinase-like_dom_sf"/>
</dbReference>
<keyword evidence="4" id="KW-0067">ATP-binding</keyword>
<dbReference type="OrthoDB" id="541276at2759"/>
<dbReference type="SMART" id="SM00220">
    <property type="entry name" value="S_TKc"/>
    <property type="match status" value="1"/>
</dbReference>
<feature type="domain" description="Protein kinase" evidence="6">
    <location>
        <begin position="17"/>
        <end position="266"/>
    </location>
</feature>
<dbReference type="Pfam" id="PF00069">
    <property type="entry name" value="Pkinase"/>
    <property type="match status" value="1"/>
</dbReference>
<dbReference type="HOGENOM" id="CLU_477787_0_0_1"/>
<dbReference type="GO" id="GO:0004672">
    <property type="term" value="F:protein kinase activity"/>
    <property type="evidence" value="ECO:0007669"/>
    <property type="project" value="InterPro"/>
</dbReference>
<dbReference type="STRING" id="312017.Q22X32"/>
<evidence type="ECO:0000256" key="5">
    <source>
        <dbReference type="ARBA" id="ARBA00023193"/>
    </source>
</evidence>
<dbReference type="AlphaFoldDB" id="Q22X32"/>
<evidence type="ECO:0000256" key="2">
    <source>
        <dbReference type="ARBA" id="ARBA00022741"/>
    </source>
</evidence>
<dbReference type="Gene3D" id="1.10.510.10">
    <property type="entry name" value="Transferase(Phosphotransferase) domain 1"/>
    <property type="match status" value="1"/>
</dbReference>
<evidence type="ECO:0000259" key="6">
    <source>
        <dbReference type="PROSITE" id="PS50011"/>
    </source>
</evidence>
<dbReference type="EMBL" id="GG662809">
    <property type="protein sequence ID" value="EAR89814.2"/>
    <property type="molecule type" value="Genomic_DNA"/>
</dbReference>
<organism evidence="7 8">
    <name type="scientific">Tetrahymena thermophila (strain SB210)</name>
    <dbReference type="NCBI Taxonomy" id="312017"/>
    <lineage>
        <taxon>Eukaryota</taxon>
        <taxon>Sar</taxon>
        <taxon>Alveolata</taxon>
        <taxon>Ciliophora</taxon>
        <taxon>Intramacronucleata</taxon>
        <taxon>Oligohymenophorea</taxon>
        <taxon>Hymenostomatida</taxon>
        <taxon>Tetrahymenina</taxon>
        <taxon>Tetrahymenidae</taxon>
        <taxon>Tetrahymena</taxon>
    </lineage>
</organism>
<evidence type="ECO:0000256" key="4">
    <source>
        <dbReference type="ARBA" id="ARBA00022840"/>
    </source>
</evidence>